<proteinExistence type="predicted"/>
<dbReference type="EMBL" id="QFGA01000002">
    <property type="protein sequence ID" value="TEB05408.1"/>
    <property type="molecule type" value="Genomic_DNA"/>
</dbReference>
<gene>
    <name evidence="1" type="ORF">Psch_02449</name>
</gene>
<accession>A0A4Y7R8W5</accession>
<dbReference type="RefSeq" id="WP_190240469.1">
    <property type="nucleotide sequence ID" value="NZ_QFGA01000002.1"/>
</dbReference>
<name>A0A4Y7R8W5_9FIRM</name>
<dbReference type="AlphaFoldDB" id="A0A4Y7R8W5"/>
<dbReference type="Proteomes" id="UP000298324">
    <property type="component" value="Unassembled WGS sequence"/>
</dbReference>
<evidence type="ECO:0000313" key="2">
    <source>
        <dbReference type="Proteomes" id="UP000298324"/>
    </source>
</evidence>
<reference evidence="1 2" key="1">
    <citation type="journal article" date="2018" name="Environ. Microbiol.">
        <title>Novel energy conservation strategies and behaviour of Pelotomaculum schinkii driving syntrophic propionate catabolism.</title>
        <authorList>
            <person name="Hidalgo-Ahumada C.A.P."/>
            <person name="Nobu M.K."/>
            <person name="Narihiro T."/>
            <person name="Tamaki H."/>
            <person name="Liu W.T."/>
            <person name="Kamagata Y."/>
            <person name="Stams A.J.M."/>
            <person name="Imachi H."/>
            <person name="Sousa D.Z."/>
        </authorList>
    </citation>
    <scope>NUCLEOTIDE SEQUENCE [LARGE SCALE GENOMIC DNA]</scope>
    <source>
        <strain evidence="1 2">HH</strain>
    </source>
</reference>
<keyword evidence="2" id="KW-1185">Reference proteome</keyword>
<organism evidence="1 2">
    <name type="scientific">Pelotomaculum schinkii</name>
    <dbReference type="NCBI Taxonomy" id="78350"/>
    <lineage>
        <taxon>Bacteria</taxon>
        <taxon>Bacillati</taxon>
        <taxon>Bacillota</taxon>
        <taxon>Clostridia</taxon>
        <taxon>Eubacteriales</taxon>
        <taxon>Desulfotomaculaceae</taxon>
        <taxon>Pelotomaculum</taxon>
    </lineage>
</organism>
<evidence type="ECO:0000313" key="1">
    <source>
        <dbReference type="EMBL" id="TEB05408.1"/>
    </source>
</evidence>
<sequence>MGLNLFKLEDLIARSLHEDVSVGDLPTKVRNYLNGDGWAFLFLIFSVLLS</sequence>
<protein>
    <submittedName>
        <fullName evidence="1">Uncharacterized protein</fullName>
    </submittedName>
</protein>
<comment type="caution">
    <text evidence="1">The sequence shown here is derived from an EMBL/GenBank/DDBJ whole genome shotgun (WGS) entry which is preliminary data.</text>
</comment>